<gene>
    <name evidence="3" type="ORF">A3A78_01095</name>
</gene>
<comment type="similarity">
    <text evidence="1 2">Belongs to the phD/YefM antitoxin family.</text>
</comment>
<dbReference type="AlphaFoldDB" id="A0A1F4VEE2"/>
<proteinExistence type="inferred from homology"/>
<organism evidence="3 4">
    <name type="scientific">candidate division WWE3 bacterium RIFCSPLOWO2_01_FULL_41_18</name>
    <dbReference type="NCBI Taxonomy" id="1802625"/>
    <lineage>
        <taxon>Bacteria</taxon>
        <taxon>Katanobacteria</taxon>
    </lineage>
</organism>
<reference evidence="3 4" key="1">
    <citation type="journal article" date="2016" name="Nat. Commun.">
        <title>Thousands of microbial genomes shed light on interconnected biogeochemical processes in an aquifer system.</title>
        <authorList>
            <person name="Anantharaman K."/>
            <person name="Brown C.T."/>
            <person name="Hug L.A."/>
            <person name="Sharon I."/>
            <person name="Castelle C.J."/>
            <person name="Probst A.J."/>
            <person name="Thomas B.C."/>
            <person name="Singh A."/>
            <person name="Wilkins M.J."/>
            <person name="Karaoz U."/>
            <person name="Brodie E.L."/>
            <person name="Williams K.H."/>
            <person name="Hubbard S.S."/>
            <person name="Banfield J.F."/>
        </authorList>
    </citation>
    <scope>NUCLEOTIDE SEQUENCE [LARGE SCALE GENOMIC DNA]</scope>
</reference>
<dbReference type="SUPFAM" id="SSF143120">
    <property type="entry name" value="YefM-like"/>
    <property type="match status" value="1"/>
</dbReference>
<accession>A0A1F4VEE2</accession>
<evidence type="ECO:0000313" key="4">
    <source>
        <dbReference type="Proteomes" id="UP000176504"/>
    </source>
</evidence>
<dbReference type="InterPro" id="IPR036165">
    <property type="entry name" value="YefM-like_sf"/>
</dbReference>
<protein>
    <recommendedName>
        <fullName evidence="2">Antitoxin</fullName>
    </recommendedName>
</protein>
<comment type="function">
    <text evidence="2">Antitoxin component of a type II toxin-antitoxin (TA) system.</text>
</comment>
<dbReference type="Proteomes" id="UP000176504">
    <property type="component" value="Unassembled WGS sequence"/>
</dbReference>
<comment type="caution">
    <text evidence="3">The sequence shown here is derived from an EMBL/GenBank/DDBJ whole genome shotgun (WGS) entry which is preliminary data.</text>
</comment>
<dbReference type="Pfam" id="PF02604">
    <property type="entry name" value="PhdYeFM_antitox"/>
    <property type="match status" value="1"/>
</dbReference>
<evidence type="ECO:0000313" key="3">
    <source>
        <dbReference type="EMBL" id="OGC55534.1"/>
    </source>
</evidence>
<dbReference type="InterPro" id="IPR006442">
    <property type="entry name" value="Antitoxin_Phd/YefM"/>
</dbReference>
<dbReference type="Gene3D" id="3.40.1620.10">
    <property type="entry name" value="YefM-like domain"/>
    <property type="match status" value="1"/>
</dbReference>
<evidence type="ECO:0000256" key="1">
    <source>
        <dbReference type="ARBA" id="ARBA00009981"/>
    </source>
</evidence>
<sequence>MTQEQIIKKERFTSIQEAQAGLTNILKKAQEGEFFYRVLRNNEPIGVLLPNNLWEDLIEDLEALSSPNYLKSIKEARKSKKFYTLEEVKKQLNLK</sequence>
<evidence type="ECO:0000256" key="2">
    <source>
        <dbReference type="RuleBase" id="RU362080"/>
    </source>
</evidence>
<name>A0A1F4VEE2_UNCKA</name>
<dbReference type="EMBL" id="MEVI01000002">
    <property type="protein sequence ID" value="OGC55534.1"/>
    <property type="molecule type" value="Genomic_DNA"/>
</dbReference>